<accession>A0A0M9DI61</accession>
<dbReference type="PATRIC" id="fig|33935.3.peg.1912"/>
<evidence type="ECO:0000313" key="2">
    <source>
        <dbReference type="Proteomes" id="UP000037977"/>
    </source>
</evidence>
<dbReference type="STRING" id="33935.ADM90_15870"/>
<dbReference type="Proteomes" id="UP000037977">
    <property type="component" value="Unassembled WGS sequence"/>
</dbReference>
<proteinExistence type="predicted"/>
<protein>
    <submittedName>
        <fullName evidence="1">Uncharacterized protein</fullName>
    </submittedName>
</protein>
<keyword evidence="2" id="KW-1185">Reference proteome</keyword>
<reference evidence="1 2" key="1">
    <citation type="submission" date="2015-07" db="EMBL/GenBank/DDBJ databases">
        <title>Genome sequencing project for genomic taxonomy and phylogenomics of Bacillus-like bacteria.</title>
        <authorList>
            <person name="Liu B."/>
            <person name="Wang J."/>
            <person name="Zhu Y."/>
            <person name="Liu G."/>
            <person name="Chen Q."/>
            <person name="Chen Z."/>
            <person name="Che J."/>
            <person name="Ge C."/>
            <person name="Shi H."/>
            <person name="Pan Z."/>
            <person name="Liu X."/>
        </authorList>
    </citation>
    <scope>NUCLEOTIDE SEQUENCE [LARGE SCALE GENOMIC DNA]</scope>
    <source>
        <strain evidence="1 2">DSM 54</strain>
    </source>
</reference>
<name>A0A0M9DI61_9BACI</name>
<evidence type="ECO:0000313" key="1">
    <source>
        <dbReference type="EMBL" id="KOY80672.1"/>
    </source>
</evidence>
<comment type="caution">
    <text evidence="1">The sequence shown here is derived from an EMBL/GenBank/DDBJ whole genome shotgun (WGS) entry which is preliminary data.</text>
</comment>
<gene>
    <name evidence="1" type="ORF">ADM90_15870</name>
</gene>
<sequence>MTDPFQQVARHVTWMKSLLQQECLDLPVLHAVVVASKNGILIESFREQSIFHVTDLRNTYVKMTTAISTVGEGYKEAVSICYATFVDASKSDKRNESAAARNNKGGAM</sequence>
<dbReference type="EMBL" id="LGCI01000010">
    <property type="protein sequence ID" value="KOY80672.1"/>
    <property type="molecule type" value="Genomic_DNA"/>
</dbReference>
<dbReference type="AlphaFoldDB" id="A0A0M9DI61"/>
<organism evidence="1 2">
    <name type="scientific">Lysinibacillus macroides</name>
    <dbReference type="NCBI Taxonomy" id="33935"/>
    <lineage>
        <taxon>Bacteria</taxon>
        <taxon>Bacillati</taxon>
        <taxon>Bacillota</taxon>
        <taxon>Bacilli</taxon>
        <taxon>Bacillales</taxon>
        <taxon>Bacillaceae</taxon>
        <taxon>Lysinibacillus</taxon>
    </lineage>
</organism>